<protein>
    <recommendedName>
        <fullName evidence="1">FHA domain-containing protein</fullName>
    </recommendedName>
</protein>
<dbReference type="AlphaFoldDB" id="A0A2M7G0E7"/>
<dbReference type="Proteomes" id="UP000231019">
    <property type="component" value="Unassembled WGS sequence"/>
</dbReference>
<dbReference type="SUPFAM" id="SSF49879">
    <property type="entry name" value="SMAD/FHA domain"/>
    <property type="match status" value="1"/>
</dbReference>
<comment type="caution">
    <text evidence="2">The sequence shown here is derived from an EMBL/GenBank/DDBJ whole genome shotgun (WGS) entry which is preliminary data.</text>
</comment>
<name>A0A2M7G0E7_9BACT</name>
<feature type="domain" description="FHA" evidence="1">
    <location>
        <begin position="37"/>
        <end position="91"/>
    </location>
</feature>
<dbReference type="Gene3D" id="2.60.200.20">
    <property type="match status" value="1"/>
</dbReference>
<evidence type="ECO:0000313" key="3">
    <source>
        <dbReference type="Proteomes" id="UP000231019"/>
    </source>
</evidence>
<dbReference type="EMBL" id="PFFQ01000054">
    <property type="protein sequence ID" value="PIW15074.1"/>
    <property type="molecule type" value="Genomic_DNA"/>
</dbReference>
<gene>
    <name evidence="2" type="ORF">COW36_19320</name>
</gene>
<dbReference type="CDD" id="cd00060">
    <property type="entry name" value="FHA"/>
    <property type="match status" value="1"/>
</dbReference>
<evidence type="ECO:0000313" key="2">
    <source>
        <dbReference type="EMBL" id="PIW15074.1"/>
    </source>
</evidence>
<accession>A0A2M7G0E7</accession>
<dbReference type="PROSITE" id="PS50006">
    <property type="entry name" value="FHA_DOMAIN"/>
    <property type="match status" value="1"/>
</dbReference>
<dbReference type="SMART" id="SM00240">
    <property type="entry name" value="FHA"/>
    <property type="match status" value="1"/>
</dbReference>
<dbReference type="InterPro" id="IPR000253">
    <property type="entry name" value="FHA_dom"/>
</dbReference>
<dbReference type="Pfam" id="PF00498">
    <property type="entry name" value="FHA"/>
    <property type="match status" value="1"/>
</dbReference>
<proteinExistence type="predicted"/>
<organism evidence="2 3">
    <name type="scientific">bacterium (Candidatus Blackallbacteria) CG17_big_fil_post_rev_8_21_14_2_50_48_46</name>
    <dbReference type="NCBI Taxonomy" id="2014261"/>
    <lineage>
        <taxon>Bacteria</taxon>
        <taxon>Candidatus Blackallbacteria</taxon>
    </lineage>
</organism>
<sequence>MERDQTLTDTTKQPKAKLTITRGGTQGKEFQLEGELTAIGRWDPDGGAFPEIDLTNDDIEAKISRKHARIVFQEGKYHLEDMGSLNGTYINRGPRLIPGEPQEIKHNDELIMGKTFFRFEIAGQE</sequence>
<evidence type="ECO:0000259" key="1">
    <source>
        <dbReference type="PROSITE" id="PS50006"/>
    </source>
</evidence>
<reference evidence="2 3" key="1">
    <citation type="submission" date="2017-09" db="EMBL/GenBank/DDBJ databases">
        <title>Depth-based differentiation of microbial function through sediment-hosted aquifers and enrichment of novel symbionts in the deep terrestrial subsurface.</title>
        <authorList>
            <person name="Probst A.J."/>
            <person name="Ladd B."/>
            <person name="Jarett J.K."/>
            <person name="Geller-Mcgrath D.E."/>
            <person name="Sieber C.M."/>
            <person name="Emerson J.B."/>
            <person name="Anantharaman K."/>
            <person name="Thomas B.C."/>
            <person name="Malmstrom R."/>
            <person name="Stieglmeier M."/>
            <person name="Klingl A."/>
            <person name="Woyke T."/>
            <person name="Ryan C.M."/>
            <person name="Banfield J.F."/>
        </authorList>
    </citation>
    <scope>NUCLEOTIDE SEQUENCE [LARGE SCALE GENOMIC DNA]</scope>
    <source>
        <strain evidence="2">CG17_big_fil_post_rev_8_21_14_2_50_48_46</strain>
    </source>
</reference>
<dbReference type="InterPro" id="IPR008984">
    <property type="entry name" value="SMAD_FHA_dom_sf"/>
</dbReference>